<keyword evidence="1" id="KW-0472">Membrane</keyword>
<evidence type="ECO:0000256" key="1">
    <source>
        <dbReference type="SAM" id="Phobius"/>
    </source>
</evidence>
<protein>
    <submittedName>
        <fullName evidence="2">Uncharacterized protein</fullName>
    </submittedName>
</protein>
<evidence type="ECO:0000313" key="2">
    <source>
        <dbReference type="EMBL" id="ORZ18164.1"/>
    </source>
</evidence>
<dbReference type="EMBL" id="MCGE01000009">
    <property type="protein sequence ID" value="ORZ18164.1"/>
    <property type="molecule type" value="Genomic_DNA"/>
</dbReference>
<sequence>MESSKNIIIDESIFCSPLICWHYRIFRSHKALFSPIAFRLYPVPIILLLYPNYISPHRHFVYTPSQIISPCSHFFFI</sequence>
<keyword evidence="3" id="KW-1185">Reference proteome</keyword>
<evidence type="ECO:0000313" key="3">
    <source>
        <dbReference type="Proteomes" id="UP000193560"/>
    </source>
</evidence>
<reference evidence="2 3" key="1">
    <citation type="submission" date="2016-07" db="EMBL/GenBank/DDBJ databases">
        <title>Pervasive Adenine N6-methylation of Active Genes in Fungi.</title>
        <authorList>
            <consortium name="DOE Joint Genome Institute"/>
            <person name="Mondo S.J."/>
            <person name="Dannebaum R.O."/>
            <person name="Kuo R.C."/>
            <person name="Labutti K."/>
            <person name="Haridas S."/>
            <person name="Kuo A."/>
            <person name="Salamov A."/>
            <person name="Ahrendt S.R."/>
            <person name="Lipzen A."/>
            <person name="Sullivan W."/>
            <person name="Andreopoulos W.B."/>
            <person name="Clum A."/>
            <person name="Lindquist E."/>
            <person name="Daum C."/>
            <person name="Ramamoorthy G.K."/>
            <person name="Gryganskyi A."/>
            <person name="Culley D."/>
            <person name="Magnuson J.K."/>
            <person name="James T.Y."/>
            <person name="O'Malley M.A."/>
            <person name="Stajich J.E."/>
            <person name="Spatafora J.W."/>
            <person name="Visel A."/>
            <person name="Grigoriev I.V."/>
        </authorList>
    </citation>
    <scope>NUCLEOTIDE SEQUENCE [LARGE SCALE GENOMIC DNA]</scope>
    <source>
        <strain evidence="2 3">NRRL 1336</strain>
    </source>
</reference>
<proteinExistence type="predicted"/>
<feature type="transmembrane region" description="Helical" evidence="1">
    <location>
        <begin position="31"/>
        <end position="50"/>
    </location>
</feature>
<comment type="caution">
    <text evidence="2">The sequence shown here is derived from an EMBL/GenBank/DDBJ whole genome shotgun (WGS) entry which is preliminary data.</text>
</comment>
<keyword evidence="1" id="KW-0812">Transmembrane</keyword>
<organism evidence="2 3">
    <name type="scientific">Absidia repens</name>
    <dbReference type="NCBI Taxonomy" id="90262"/>
    <lineage>
        <taxon>Eukaryota</taxon>
        <taxon>Fungi</taxon>
        <taxon>Fungi incertae sedis</taxon>
        <taxon>Mucoromycota</taxon>
        <taxon>Mucoromycotina</taxon>
        <taxon>Mucoromycetes</taxon>
        <taxon>Mucorales</taxon>
        <taxon>Cunninghamellaceae</taxon>
        <taxon>Absidia</taxon>
    </lineage>
</organism>
<name>A0A1X2IKU1_9FUNG</name>
<gene>
    <name evidence="2" type="ORF">BCR42DRAFT_413278</name>
</gene>
<dbReference type="Proteomes" id="UP000193560">
    <property type="component" value="Unassembled WGS sequence"/>
</dbReference>
<accession>A0A1X2IKU1</accession>
<keyword evidence="1" id="KW-1133">Transmembrane helix</keyword>
<dbReference type="AlphaFoldDB" id="A0A1X2IKU1"/>